<dbReference type="GO" id="GO:0006355">
    <property type="term" value="P:regulation of DNA-templated transcription"/>
    <property type="evidence" value="ECO:0007669"/>
    <property type="project" value="InterPro"/>
</dbReference>
<dbReference type="GO" id="GO:0000987">
    <property type="term" value="F:cis-regulatory region sequence-specific DNA binding"/>
    <property type="evidence" value="ECO:0007669"/>
    <property type="project" value="InterPro"/>
</dbReference>
<dbReference type="GO" id="GO:0044010">
    <property type="term" value="P:single-species biofilm formation"/>
    <property type="evidence" value="ECO:0007669"/>
    <property type="project" value="InterPro"/>
</dbReference>
<dbReference type="Proteomes" id="UP000051445">
    <property type="component" value="Unassembled WGS sequence"/>
</dbReference>
<dbReference type="PATRIC" id="fig|1423746.3.peg.916"/>
<dbReference type="InterPro" id="IPR013321">
    <property type="entry name" value="Arc_rbn_hlx_hlx"/>
</dbReference>
<protein>
    <recommendedName>
        <fullName evidence="5">Addiction module antitoxin, RelB DinJ family</fullName>
    </recommendedName>
</protein>
<sequence length="85" mass="9628">MIEMAQINIKIDDDLKQDATRVFSSMGLDLSTGIKIYLKRVTQDNKLPFTPKATSELDQAIAEADRGQVETFDNFDEWADSLDED</sequence>
<evidence type="ECO:0000313" key="4">
    <source>
        <dbReference type="Proteomes" id="UP000051445"/>
    </source>
</evidence>
<dbReference type="PIRSF" id="PIRSF003108">
    <property type="entry name" value="DinJ"/>
    <property type="match status" value="1"/>
</dbReference>
<comment type="similarity">
    <text evidence="1">Belongs to the RelB/DinJ antitoxin family.</text>
</comment>
<keyword evidence="4" id="KW-1185">Reference proteome</keyword>
<dbReference type="PANTHER" id="PTHR38781:SF1">
    <property type="entry name" value="ANTITOXIN DINJ-RELATED"/>
    <property type="match status" value="1"/>
</dbReference>
<dbReference type="InterPro" id="IPR007337">
    <property type="entry name" value="RelB/DinJ"/>
</dbReference>
<comment type="caution">
    <text evidence="3">The sequence shown here is derived from an EMBL/GenBank/DDBJ whole genome shotgun (WGS) entry which is preliminary data.</text>
</comment>
<dbReference type="GO" id="GO:0006351">
    <property type="term" value="P:DNA-templated transcription"/>
    <property type="evidence" value="ECO:0007669"/>
    <property type="project" value="TreeGrafter"/>
</dbReference>
<accession>A0A0R1PDZ7</accession>
<dbReference type="NCBIfam" id="TIGR02384">
    <property type="entry name" value="RelB_DinJ"/>
    <property type="match status" value="1"/>
</dbReference>
<dbReference type="InterPro" id="IPR026262">
    <property type="entry name" value="DinJ"/>
</dbReference>
<dbReference type="Pfam" id="PF04221">
    <property type="entry name" value="RelB"/>
    <property type="match status" value="1"/>
</dbReference>
<dbReference type="AlphaFoldDB" id="A0A0R1PDZ7"/>
<evidence type="ECO:0000313" key="3">
    <source>
        <dbReference type="EMBL" id="KRL27155.1"/>
    </source>
</evidence>
<evidence type="ECO:0000256" key="1">
    <source>
        <dbReference type="ARBA" id="ARBA00010562"/>
    </source>
</evidence>
<organism evidence="3 4">
    <name type="scientific">Limosilactobacillus frumenti DSM 13145</name>
    <dbReference type="NCBI Taxonomy" id="1423746"/>
    <lineage>
        <taxon>Bacteria</taxon>
        <taxon>Bacillati</taxon>
        <taxon>Bacillota</taxon>
        <taxon>Bacilli</taxon>
        <taxon>Lactobacillales</taxon>
        <taxon>Lactobacillaceae</taxon>
        <taxon>Limosilactobacillus</taxon>
    </lineage>
</organism>
<dbReference type="Gene3D" id="1.10.1220.10">
    <property type="entry name" value="Met repressor-like"/>
    <property type="match status" value="1"/>
</dbReference>
<gene>
    <name evidence="3" type="ORF">FD27_GL000905</name>
</gene>
<proteinExistence type="inferred from homology"/>
<reference evidence="3 4" key="1">
    <citation type="journal article" date="2015" name="Genome Announc.">
        <title>Expanding the biotechnology potential of lactobacilli through comparative genomics of 213 strains and associated genera.</title>
        <authorList>
            <person name="Sun Z."/>
            <person name="Harris H.M."/>
            <person name="McCann A."/>
            <person name="Guo C."/>
            <person name="Argimon S."/>
            <person name="Zhang W."/>
            <person name="Yang X."/>
            <person name="Jeffery I.B."/>
            <person name="Cooney J.C."/>
            <person name="Kagawa T.F."/>
            <person name="Liu W."/>
            <person name="Song Y."/>
            <person name="Salvetti E."/>
            <person name="Wrobel A."/>
            <person name="Rasinkangas P."/>
            <person name="Parkhill J."/>
            <person name="Rea M.C."/>
            <person name="O'Sullivan O."/>
            <person name="Ritari J."/>
            <person name="Douillard F.P."/>
            <person name="Paul Ross R."/>
            <person name="Yang R."/>
            <person name="Briner A.E."/>
            <person name="Felis G.E."/>
            <person name="de Vos W.M."/>
            <person name="Barrangou R."/>
            <person name="Klaenhammer T.R."/>
            <person name="Caufield P.W."/>
            <person name="Cui Y."/>
            <person name="Zhang H."/>
            <person name="O'Toole P.W."/>
        </authorList>
    </citation>
    <scope>NUCLEOTIDE SEQUENCE [LARGE SCALE GENOMIC DNA]</scope>
    <source>
        <strain evidence="3 4">DSM 13145</strain>
    </source>
</reference>
<name>A0A0R1PDZ7_9LACO</name>
<dbReference type="EMBL" id="AZER01000016">
    <property type="protein sequence ID" value="KRL27155.1"/>
    <property type="molecule type" value="Genomic_DNA"/>
</dbReference>
<dbReference type="STRING" id="1423746.FD27_GL000905"/>
<keyword evidence="2" id="KW-1277">Toxin-antitoxin system</keyword>
<dbReference type="PANTHER" id="PTHR38781">
    <property type="entry name" value="ANTITOXIN DINJ-RELATED"/>
    <property type="match status" value="1"/>
</dbReference>
<evidence type="ECO:0000256" key="2">
    <source>
        <dbReference type="ARBA" id="ARBA00022649"/>
    </source>
</evidence>
<evidence type="ECO:0008006" key="5">
    <source>
        <dbReference type="Google" id="ProtNLM"/>
    </source>
</evidence>
<dbReference type="GO" id="GO:0015643">
    <property type="term" value="F:toxic substance binding"/>
    <property type="evidence" value="ECO:0007669"/>
    <property type="project" value="InterPro"/>
</dbReference>